<name>A0ABN9J7I8_9RALS</name>
<keyword evidence="3" id="KW-1185">Reference proteome</keyword>
<feature type="domain" description="ImpA N-terminal" evidence="1">
    <location>
        <begin position="28"/>
        <end position="150"/>
    </location>
</feature>
<gene>
    <name evidence="2" type="ORF">LMG19083_03903</name>
</gene>
<organism evidence="2 3">
    <name type="scientific">Ralstonia psammae</name>
    <dbReference type="NCBI Taxonomy" id="3058598"/>
    <lineage>
        <taxon>Bacteria</taxon>
        <taxon>Pseudomonadati</taxon>
        <taxon>Pseudomonadota</taxon>
        <taxon>Betaproteobacteria</taxon>
        <taxon>Burkholderiales</taxon>
        <taxon>Burkholderiaceae</taxon>
        <taxon>Ralstonia</taxon>
    </lineage>
</organism>
<evidence type="ECO:0000313" key="2">
    <source>
        <dbReference type="EMBL" id="CAJ0803537.1"/>
    </source>
</evidence>
<proteinExistence type="predicted"/>
<comment type="caution">
    <text evidence="2">The sequence shown here is derived from an EMBL/GenBank/DDBJ whole genome shotgun (WGS) entry which is preliminary data.</text>
</comment>
<dbReference type="InterPro" id="IPR017740">
    <property type="entry name" value="TssA-like"/>
</dbReference>
<reference evidence="2 3" key="1">
    <citation type="submission" date="2023-07" db="EMBL/GenBank/DDBJ databases">
        <authorList>
            <person name="Peeters C."/>
        </authorList>
    </citation>
    <scope>NUCLEOTIDE SEQUENCE [LARGE SCALE GENOMIC DNA]</scope>
    <source>
        <strain evidence="2 3">LMG 19083</strain>
    </source>
</reference>
<dbReference type="EMBL" id="CATZBU010000011">
    <property type="protein sequence ID" value="CAJ0803537.1"/>
    <property type="molecule type" value="Genomic_DNA"/>
</dbReference>
<accession>A0ABN9J7I8</accession>
<dbReference type="InterPro" id="IPR010657">
    <property type="entry name" value="ImpA_N"/>
</dbReference>
<dbReference type="PANTHER" id="PTHR37951:SF1">
    <property type="entry name" value="TYPE VI SECRETION SYSTEM COMPONENT TSSA1"/>
    <property type="match status" value="1"/>
</dbReference>
<dbReference type="Proteomes" id="UP001189813">
    <property type="component" value="Unassembled WGS sequence"/>
</dbReference>
<dbReference type="PANTHER" id="PTHR37951">
    <property type="entry name" value="CYTOPLASMIC PROTEIN-RELATED"/>
    <property type="match status" value="1"/>
</dbReference>
<dbReference type="Pfam" id="PF06812">
    <property type="entry name" value="ImpA_N"/>
    <property type="match status" value="1"/>
</dbReference>
<evidence type="ECO:0000313" key="3">
    <source>
        <dbReference type="Proteomes" id="UP001189813"/>
    </source>
</evidence>
<protein>
    <recommendedName>
        <fullName evidence="1">ImpA N-terminal domain-containing protein</fullName>
    </recommendedName>
</protein>
<sequence>MQNIEAMKTKSKSPAFGQPVTAFPELYEPISKERPCGDDLEYDPEFVVLQAKAATKPDAQYGEFVSTPEAVNWSDLERDCRRLLLRTRDIRVLVLLLRCRVRLDGASGLRDGLAVLAQLLAKWPEAIYPQLVVDGEIDPALRANALAALADPQGLMQDVRELAITSTGALRLQMRDVERSFGIPRPADALAPESVQQQLQDLRQQQSPALMALDQAAAFAASIDAWARQHLSDDHPDLGPLLKLLGFVAEAIPRAATLVPVEPVRAASTDVSSTGGVNLDRADPPIDALHKASLSGTLPDAHMDRDAVRATIRSAQLWFEHNEPSSPVSLLLKQAERLTGKRFDEVFQAIPADLVERWAQND</sequence>
<evidence type="ECO:0000259" key="1">
    <source>
        <dbReference type="Pfam" id="PF06812"/>
    </source>
</evidence>